<proteinExistence type="predicted"/>
<dbReference type="Proteomes" id="UP001589810">
    <property type="component" value="Unassembled WGS sequence"/>
</dbReference>
<feature type="domain" description="Dienelactone hydrolase" evidence="1">
    <location>
        <begin position="29"/>
        <end position="256"/>
    </location>
</feature>
<dbReference type="InterPro" id="IPR051049">
    <property type="entry name" value="Dienelactone_hydrolase-like"/>
</dbReference>
<dbReference type="SUPFAM" id="SSF53474">
    <property type="entry name" value="alpha/beta-Hydrolases"/>
    <property type="match status" value="1"/>
</dbReference>
<dbReference type="PANTHER" id="PTHR46623:SF10">
    <property type="entry name" value="CARBOXYMETHYLENEBUTENOLIDASE HOMOLOG"/>
    <property type="match status" value="1"/>
</dbReference>
<accession>A0ABV6MT44</accession>
<dbReference type="Pfam" id="PF01738">
    <property type="entry name" value="DLH"/>
    <property type="match status" value="1"/>
</dbReference>
<evidence type="ECO:0000313" key="3">
    <source>
        <dbReference type="Proteomes" id="UP001589810"/>
    </source>
</evidence>
<evidence type="ECO:0000259" key="1">
    <source>
        <dbReference type="Pfam" id="PF01738"/>
    </source>
</evidence>
<dbReference type="Gene3D" id="3.40.50.1820">
    <property type="entry name" value="alpha/beta hydrolase"/>
    <property type="match status" value="1"/>
</dbReference>
<dbReference type="PANTHER" id="PTHR46623">
    <property type="entry name" value="CARBOXYMETHYLENEBUTENOLIDASE-RELATED"/>
    <property type="match status" value="1"/>
</dbReference>
<evidence type="ECO:0000313" key="2">
    <source>
        <dbReference type="EMBL" id="MFC0543469.1"/>
    </source>
</evidence>
<sequence length="259" mass="27666">MAAQRFPDRERSDMRKGMVDVATPDGVADSYLVVPDGGGPGVLLFMDAFGLRPRIEEMADAIAARGFAVLAPNLLYRGGRAPQFDLADLGDPDKRGALFGQIMPLIGALTPAAIAADAGAYIDFLTAQDGVEAGPVVITGYCMGGKNALLAIEALPSRVKAIASFHGGRLATDQPDSPHLSVGKITGEVYFGHADHDHSMDADQIKLLENALDEAGVTYTSEVYEGAEHGYTMTDTAAYQEAGERRHWENLFALLERTR</sequence>
<gene>
    <name evidence="2" type="ORF">ACFFH7_18355</name>
</gene>
<protein>
    <submittedName>
        <fullName evidence="2">Dienelactone hydrolase family protein</fullName>
        <ecNumber evidence="2">3.1.-.-</ecNumber>
    </submittedName>
</protein>
<dbReference type="InterPro" id="IPR002925">
    <property type="entry name" value="Dienelactn_hydro"/>
</dbReference>
<keyword evidence="3" id="KW-1185">Reference proteome</keyword>
<dbReference type="RefSeq" id="WP_379794130.1">
    <property type="nucleotide sequence ID" value="NZ_JBHLUD010000005.1"/>
</dbReference>
<keyword evidence="2" id="KW-0378">Hydrolase</keyword>
<dbReference type="GO" id="GO:0016787">
    <property type="term" value="F:hydrolase activity"/>
    <property type="evidence" value="ECO:0007669"/>
    <property type="project" value="UniProtKB-KW"/>
</dbReference>
<organism evidence="2 3">
    <name type="scientific">Kutzneria chonburiensis</name>
    <dbReference type="NCBI Taxonomy" id="1483604"/>
    <lineage>
        <taxon>Bacteria</taxon>
        <taxon>Bacillati</taxon>
        <taxon>Actinomycetota</taxon>
        <taxon>Actinomycetes</taxon>
        <taxon>Pseudonocardiales</taxon>
        <taxon>Pseudonocardiaceae</taxon>
        <taxon>Kutzneria</taxon>
    </lineage>
</organism>
<dbReference type="InterPro" id="IPR029058">
    <property type="entry name" value="AB_hydrolase_fold"/>
</dbReference>
<dbReference type="EMBL" id="JBHLUD010000005">
    <property type="protein sequence ID" value="MFC0543469.1"/>
    <property type="molecule type" value="Genomic_DNA"/>
</dbReference>
<reference evidence="2 3" key="1">
    <citation type="submission" date="2024-09" db="EMBL/GenBank/DDBJ databases">
        <authorList>
            <person name="Sun Q."/>
            <person name="Mori K."/>
        </authorList>
    </citation>
    <scope>NUCLEOTIDE SEQUENCE [LARGE SCALE GENOMIC DNA]</scope>
    <source>
        <strain evidence="2 3">TBRC 1432</strain>
    </source>
</reference>
<name>A0ABV6MT44_9PSEU</name>
<dbReference type="EC" id="3.1.-.-" evidence="2"/>
<comment type="caution">
    <text evidence="2">The sequence shown here is derived from an EMBL/GenBank/DDBJ whole genome shotgun (WGS) entry which is preliminary data.</text>
</comment>